<evidence type="ECO:0000313" key="1">
    <source>
        <dbReference type="EMBL" id="KQH84104.1"/>
    </source>
</evidence>
<name>A0A0Q2UU65_VIBFU</name>
<dbReference type="InterPro" id="IPR016876">
    <property type="entry name" value="UCP028234"/>
</dbReference>
<evidence type="ECO:0000313" key="2">
    <source>
        <dbReference type="Proteomes" id="UP000051221"/>
    </source>
</evidence>
<dbReference type="InterPro" id="IPR029063">
    <property type="entry name" value="SAM-dependent_MTases_sf"/>
</dbReference>
<protein>
    <submittedName>
        <fullName evidence="1">SAM-dependent methyltransferase</fullName>
    </submittedName>
</protein>
<accession>A0A0Q2UU65</accession>
<proteinExistence type="predicted"/>
<comment type="caution">
    <text evidence="1">The sequence shown here is derived from an EMBL/GenBank/DDBJ whole genome shotgun (WGS) entry which is preliminary data.</text>
</comment>
<dbReference type="SUPFAM" id="SSF53335">
    <property type="entry name" value="S-adenosyl-L-methionine-dependent methyltransferases"/>
    <property type="match status" value="1"/>
</dbReference>
<dbReference type="FunFam" id="3.40.50.150:FF:000442">
    <property type="entry name" value="tRNA (Adenine22-N1)-methyltransferase TrmK"/>
    <property type="match status" value="1"/>
</dbReference>
<dbReference type="PANTHER" id="PTHR38451">
    <property type="entry name" value="TRNA (ADENINE(22)-N(1))-METHYLTRANSFERASE"/>
    <property type="match status" value="1"/>
</dbReference>
<dbReference type="GO" id="GO:0008168">
    <property type="term" value="F:methyltransferase activity"/>
    <property type="evidence" value="ECO:0007669"/>
    <property type="project" value="UniProtKB-KW"/>
</dbReference>
<keyword evidence="2" id="KW-1185">Reference proteome</keyword>
<dbReference type="AlphaFoldDB" id="A0A0Q2UU65"/>
<sequence length="228" mass="26050">MKLSRRLQTIEKLVTQHYDHIWDCCCDHGFLGMTLLQRMAETHVHFVDIVPDLMALVQQRLEYYFPLDSGFHWQTHCQDVGALPLSDYAGTHLVIIAGVGGDLMSELVSRVTTDHPNTAIEFLLCPVHHVYTLRQQLHQLGAQCITETLLEDNRRYYEVLHVAVNSDSSVDDPISMVGSQIWRPNNEYRDVAQRYHAKLLAHYARMQQSTPEKVAPILAAYQAVQLGN</sequence>
<dbReference type="EMBL" id="LKHS01000022">
    <property type="protein sequence ID" value="KQH84104.1"/>
    <property type="molecule type" value="Genomic_DNA"/>
</dbReference>
<reference evidence="1 2" key="1">
    <citation type="submission" date="2015-08" db="EMBL/GenBank/DDBJ databases">
        <title>Antibacterial properties of a collection of Vibrionaceae strains.</title>
        <authorList>
            <person name="Giubergia S."/>
        </authorList>
    </citation>
    <scope>NUCLEOTIDE SEQUENCE [LARGE SCALE GENOMIC DNA]</scope>
    <source>
        <strain evidence="1 2">S0821</strain>
    </source>
</reference>
<dbReference type="Gene3D" id="3.40.50.150">
    <property type="entry name" value="Vaccinia Virus protein VP39"/>
    <property type="match status" value="1"/>
</dbReference>
<organism evidence="1 2">
    <name type="scientific">Vibrio furnissii</name>
    <dbReference type="NCBI Taxonomy" id="29494"/>
    <lineage>
        <taxon>Bacteria</taxon>
        <taxon>Pseudomonadati</taxon>
        <taxon>Pseudomonadota</taxon>
        <taxon>Gammaproteobacteria</taxon>
        <taxon>Vibrionales</taxon>
        <taxon>Vibrionaceae</taxon>
        <taxon>Vibrio</taxon>
    </lineage>
</organism>
<dbReference type="RefSeq" id="WP_055466985.1">
    <property type="nucleotide sequence ID" value="NZ_LKHS01000022.1"/>
</dbReference>
<keyword evidence="1" id="KW-0489">Methyltransferase</keyword>
<dbReference type="GO" id="GO:0032259">
    <property type="term" value="P:methylation"/>
    <property type="evidence" value="ECO:0007669"/>
    <property type="project" value="UniProtKB-KW"/>
</dbReference>
<keyword evidence="1" id="KW-0808">Transferase</keyword>
<dbReference type="Proteomes" id="UP000051221">
    <property type="component" value="Unassembled WGS sequence"/>
</dbReference>
<dbReference type="InParanoid" id="A0A0Q2UU65"/>
<gene>
    <name evidence="1" type="ORF">AMR76_19875</name>
</gene>
<dbReference type="PIRSF" id="PIRSF028234">
    <property type="entry name" value="UCP028234"/>
    <property type="match status" value="1"/>
</dbReference>
<dbReference type="Pfam" id="PF12847">
    <property type="entry name" value="Methyltransf_18"/>
    <property type="match status" value="1"/>
</dbReference>
<dbReference type="PANTHER" id="PTHR38451:SF1">
    <property type="entry name" value="TRNA (ADENINE(22)-N(1))-METHYLTRANSFERASE"/>
    <property type="match status" value="1"/>
</dbReference>